<sequence length="574" mass="62842">MAETAVNNPADALSSPGSANGRQQWEQNASHDPDQYTQSLPSRVRTSHDSTATYSKYKTNFSYPLNSSSMSRASSRSGSRHGYLDQGHLVAHRVDALSRKDNTSTRNGSDADSVLDFYGRESSSRSVSSVMEVSDKSPEINKGHHDQEDPNESHWIHRDKLIKIETEELQQYGMSSPDSVLLGTVSGSINGRSRESLGIVINGIADRNESSMVISEDLEHRDPSFDRLNDSQVEENDGPTVFEDPRLPEEIAADPYEEGAAPKVYRMPHLRTSSSRIPVLASSPHPIQQEYLERDSPPHRTRNNTLTNGNGDGESLSIAKTRRPSQSAPRTLQTPEPKLDTTSPQTQDSQETSAGQQLQSSPSRSKQTTRTTTNRKASNSADTRKTSATQRKGGSINGSGNGNGTNHRPGTRSGERRPGTAINRPEGDPPWLATMYKPDPRLPPDQQMLPTHAKRLQQELWEKEGKIPSAYDKDFAPISIRNDDIPPVVLEQEKPKEEPVTVQPPSPIKSPDPSVRPGTSGQDRGGYKTIPAITSVPPAPTFVTSITATPGPKPMPVDPIRPVKEKSCSCCVVM</sequence>
<reference evidence="1" key="1">
    <citation type="journal article" date="2022" name="bioRxiv">
        <title>Population genetic analysis of Ophidiomyces ophidiicola, the causative agent of snake fungal disease, indicates recent introductions to the USA.</title>
        <authorList>
            <person name="Ladner J.T."/>
            <person name="Palmer J.M."/>
            <person name="Ettinger C.L."/>
            <person name="Stajich J.E."/>
            <person name="Farrell T.M."/>
            <person name="Glorioso B.M."/>
            <person name="Lawson B."/>
            <person name="Price S.J."/>
            <person name="Stengle A.G."/>
            <person name="Grear D.A."/>
            <person name="Lorch J.M."/>
        </authorList>
    </citation>
    <scope>NUCLEOTIDE SEQUENCE</scope>
    <source>
        <strain evidence="1">NWHC 24266-5</strain>
    </source>
</reference>
<dbReference type="EMBL" id="JALBCA010000123">
    <property type="protein sequence ID" value="KAI2382449.1"/>
    <property type="molecule type" value="Genomic_DNA"/>
</dbReference>
<gene>
    <name evidence="1" type="ORF">LOY88_006009</name>
</gene>
<name>A0ACB8UPY3_9EURO</name>
<accession>A0ACB8UPY3</accession>
<comment type="caution">
    <text evidence="1">The sequence shown here is derived from an EMBL/GenBank/DDBJ whole genome shotgun (WGS) entry which is preliminary data.</text>
</comment>
<proteinExistence type="predicted"/>
<evidence type="ECO:0000313" key="1">
    <source>
        <dbReference type="EMBL" id="KAI2382449.1"/>
    </source>
</evidence>
<protein>
    <submittedName>
        <fullName evidence="1">Uncharacterized protein</fullName>
    </submittedName>
</protein>
<organism evidence="1">
    <name type="scientific">Ophidiomyces ophidiicola</name>
    <dbReference type="NCBI Taxonomy" id="1387563"/>
    <lineage>
        <taxon>Eukaryota</taxon>
        <taxon>Fungi</taxon>
        <taxon>Dikarya</taxon>
        <taxon>Ascomycota</taxon>
        <taxon>Pezizomycotina</taxon>
        <taxon>Eurotiomycetes</taxon>
        <taxon>Eurotiomycetidae</taxon>
        <taxon>Onygenales</taxon>
        <taxon>Onygenaceae</taxon>
        <taxon>Ophidiomyces</taxon>
    </lineage>
</organism>